<evidence type="ECO:0000313" key="2">
    <source>
        <dbReference type="Proteomes" id="UP000644507"/>
    </source>
</evidence>
<reference evidence="1" key="1">
    <citation type="journal article" date="2014" name="Int. J. Syst. Evol. Microbiol.">
        <title>Complete genome sequence of Corynebacterium casei LMG S-19264T (=DSM 44701T), isolated from a smear-ripened cheese.</title>
        <authorList>
            <consortium name="US DOE Joint Genome Institute (JGI-PGF)"/>
            <person name="Walter F."/>
            <person name="Albersmeier A."/>
            <person name="Kalinowski J."/>
            <person name="Ruckert C."/>
        </authorList>
    </citation>
    <scope>NUCLEOTIDE SEQUENCE</scope>
    <source>
        <strain evidence="1">KCTC 12988</strain>
    </source>
</reference>
<keyword evidence="2" id="KW-1185">Reference proteome</keyword>
<dbReference type="Proteomes" id="UP000644507">
    <property type="component" value="Unassembled WGS sequence"/>
</dbReference>
<proteinExistence type="predicted"/>
<dbReference type="EMBL" id="BMXI01000004">
    <property type="protein sequence ID" value="GHC48325.1"/>
    <property type="molecule type" value="Genomic_DNA"/>
</dbReference>
<protein>
    <submittedName>
        <fullName evidence="1">Uncharacterized protein</fullName>
    </submittedName>
</protein>
<reference evidence="1" key="2">
    <citation type="submission" date="2020-09" db="EMBL/GenBank/DDBJ databases">
        <authorList>
            <person name="Sun Q."/>
            <person name="Kim S."/>
        </authorList>
    </citation>
    <scope>NUCLEOTIDE SEQUENCE</scope>
    <source>
        <strain evidence="1">KCTC 12988</strain>
    </source>
</reference>
<evidence type="ECO:0000313" key="1">
    <source>
        <dbReference type="EMBL" id="GHC48325.1"/>
    </source>
</evidence>
<organism evidence="1 2">
    <name type="scientific">Roseibacillus persicicus</name>
    <dbReference type="NCBI Taxonomy" id="454148"/>
    <lineage>
        <taxon>Bacteria</taxon>
        <taxon>Pseudomonadati</taxon>
        <taxon>Verrucomicrobiota</taxon>
        <taxon>Verrucomicrobiia</taxon>
        <taxon>Verrucomicrobiales</taxon>
        <taxon>Verrucomicrobiaceae</taxon>
        <taxon>Roseibacillus</taxon>
    </lineage>
</organism>
<gene>
    <name evidence="1" type="ORF">GCM10007100_12750</name>
</gene>
<comment type="caution">
    <text evidence="1">The sequence shown here is derived from an EMBL/GenBank/DDBJ whole genome shotgun (WGS) entry which is preliminary data.</text>
</comment>
<dbReference type="AlphaFoldDB" id="A0A918THP3"/>
<sequence length="74" mass="8573">MVRTLQKKRVRVLNADLTPGLRHPSVEPIREEMVRLQRSTVPVLALYRPDDRQNPLVFPEICTPETLLKALEDL</sequence>
<name>A0A918THP3_9BACT</name>
<accession>A0A918THP3</accession>